<reference evidence="4 5" key="1">
    <citation type="submission" date="2021-08" db="EMBL/GenBank/DDBJ databases">
        <title>WGS assembly of Ceratopteris richardii.</title>
        <authorList>
            <person name="Marchant D.B."/>
            <person name="Chen G."/>
            <person name="Jenkins J."/>
            <person name="Shu S."/>
            <person name="Leebens-Mack J."/>
            <person name="Grimwood J."/>
            <person name="Schmutz J."/>
            <person name="Soltis P."/>
            <person name="Soltis D."/>
            <person name="Chen Z.-H."/>
        </authorList>
    </citation>
    <scope>NUCLEOTIDE SEQUENCE [LARGE SCALE GENOMIC DNA]</scope>
    <source>
        <strain evidence="4">Whitten #5841</strain>
        <tissue evidence="4">Leaf</tissue>
    </source>
</reference>
<dbReference type="PROSITE" id="PS51375">
    <property type="entry name" value="PPR"/>
    <property type="match status" value="6"/>
</dbReference>
<feature type="repeat" description="PPR" evidence="3">
    <location>
        <begin position="387"/>
        <end position="421"/>
    </location>
</feature>
<comment type="caution">
    <text evidence="4">The sequence shown here is derived from an EMBL/GenBank/DDBJ whole genome shotgun (WGS) entry which is preliminary data.</text>
</comment>
<feature type="repeat" description="PPR" evidence="3">
    <location>
        <begin position="282"/>
        <end position="316"/>
    </location>
</feature>
<dbReference type="PANTHER" id="PTHR46128">
    <property type="entry name" value="MITOCHONDRIAL GROUP I INTRON SPLICING FACTOR CCM1"/>
    <property type="match status" value="1"/>
</dbReference>
<feature type="repeat" description="PPR" evidence="3">
    <location>
        <begin position="596"/>
        <end position="630"/>
    </location>
</feature>
<feature type="repeat" description="PPR" evidence="3">
    <location>
        <begin position="422"/>
        <end position="456"/>
    </location>
</feature>
<organism evidence="4 5">
    <name type="scientific">Ceratopteris richardii</name>
    <name type="common">Triangle waterfern</name>
    <dbReference type="NCBI Taxonomy" id="49495"/>
    <lineage>
        <taxon>Eukaryota</taxon>
        <taxon>Viridiplantae</taxon>
        <taxon>Streptophyta</taxon>
        <taxon>Embryophyta</taxon>
        <taxon>Tracheophyta</taxon>
        <taxon>Polypodiopsida</taxon>
        <taxon>Polypodiidae</taxon>
        <taxon>Polypodiales</taxon>
        <taxon>Pteridineae</taxon>
        <taxon>Pteridaceae</taxon>
        <taxon>Parkerioideae</taxon>
        <taxon>Ceratopteris</taxon>
    </lineage>
</organism>
<feature type="repeat" description="PPR" evidence="3">
    <location>
        <begin position="492"/>
        <end position="526"/>
    </location>
</feature>
<protein>
    <recommendedName>
        <fullName evidence="6">Pentatricopeptide repeat-containing protein</fullName>
    </recommendedName>
</protein>
<dbReference type="OMA" id="RMENTAM"/>
<dbReference type="NCBIfam" id="TIGR00756">
    <property type="entry name" value="PPR"/>
    <property type="match status" value="3"/>
</dbReference>
<sequence>MSVVRRWMIKLKRKDFVLTYLQRERVSAYFCHEKLHRVSIDEQSLSPASWRCRWYRKEALPARYLNSSSMHMRPERSIQECLNVCHALDEEIDRGTAATEAQGTTLSKINLHNSFGLSLHNGSVLETRREFLQESAALEAMPTVVKASTIIMSHDVDPNASKHNFVVNSKDNRCKQDASDAPNNLATGFNCDDKDQFSPIPSLDKIDTNVDFVVSSRDAGIIQEITHLLGDKVWDASTETIMTKQHGSHLSNVIIGDVINKQSRLPVVRKFFEWSGRHIVHDSYAYHALLLKLGQNREFDEMWEIINKMKEVGCQVSETTFCILIKAYGTASMPNMAFHAFNRMGDHGVMADIRVCTTLISVFFKLKLSEELHLFFTWMLMSEMKLDIKTFSALIQAFGALGSLMDAQALFRMMMTYGLEPDLSIFHSVIYVCCHHNAWKDATNALDALMEKGLKPGIGTCNLVLRTLCKSSKLEEATNLFTIMKGANIEYNQLTYNILLQGMLAREDYSSAISFFKQMVNEQFVDSKSCAFLSSGLQKANKIPELLDLFKGLFDSYGFSKVEVCDALIYSLSNVGQSDEATRLFRGMIAAQKHPSMSSYAIMIGQYCRLGKLEAAIELLTEVKGNNCAPSCLCYASIITALLRKGKAVDAYTYVQEMQGLGVEVPGDICDNLLRELCSQNMSKDAKEICNLMITKSYTVSPDTLFELMKCLVKLKATQEASSFFKQLYTQNLLLNCKAVSQAWAVMNLFDS</sequence>
<dbReference type="OrthoDB" id="185373at2759"/>
<accession>A0A8T2RIZ7</accession>
<comment type="similarity">
    <text evidence="1">Belongs to the PPR family. P subfamily.</text>
</comment>
<dbReference type="InterPro" id="IPR050872">
    <property type="entry name" value="PPR_P_subfamily"/>
</dbReference>
<keyword evidence="5" id="KW-1185">Reference proteome</keyword>
<dbReference type="AlphaFoldDB" id="A0A8T2RIZ7"/>
<name>A0A8T2RIZ7_CERRI</name>
<dbReference type="Pfam" id="PF13041">
    <property type="entry name" value="PPR_2"/>
    <property type="match status" value="3"/>
</dbReference>
<evidence type="ECO:0008006" key="6">
    <source>
        <dbReference type="Google" id="ProtNLM"/>
    </source>
</evidence>
<dbReference type="Gene3D" id="1.25.40.10">
    <property type="entry name" value="Tetratricopeptide repeat domain"/>
    <property type="match status" value="3"/>
</dbReference>
<evidence type="ECO:0000256" key="2">
    <source>
        <dbReference type="ARBA" id="ARBA00022737"/>
    </source>
</evidence>
<evidence type="ECO:0000313" key="5">
    <source>
        <dbReference type="Proteomes" id="UP000825935"/>
    </source>
</evidence>
<dbReference type="InterPro" id="IPR011990">
    <property type="entry name" value="TPR-like_helical_dom_sf"/>
</dbReference>
<dbReference type="PANTHER" id="PTHR46128:SF329">
    <property type="entry name" value="MITOCHONDRIAL GROUP I INTRON SPLICING FACTOR DMR1"/>
    <property type="match status" value="1"/>
</dbReference>
<dbReference type="InterPro" id="IPR002885">
    <property type="entry name" value="PPR_rpt"/>
</dbReference>
<dbReference type="Pfam" id="PF01535">
    <property type="entry name" value="PPR"/>
    <property type="match status" value="1"/>
</dbReference>
<evidence type="ECO:0000313" key="4">
    <source>
        <dbReference type="EMBL" id="KAH7295921.1"/>
    </source>
</evidence>
<evidence type="ECO:0000256" key="1">
    <source>
        <dbReference type="ARBA" id="ARBA00007626"/>
    </source>
</evidence>
<dbReference type="EMBL" id="CM035432">
    <property type="protein sequence ID" value="KAH7295921.1"/>
    <property type="molecule type" value="Genomic_DNA"/>
</dbReference>
<feature type="repeat" description="PPR" evidence="3">
    <location>
        <begin position="457"/>
        <end position="491"/>
    </location>
</feature>
<keyword evidence="2" id="KW-0677">Repeat</keyword>
<proteinExistence type="inferred from homology"/>
<gene>
    <name evidence="4" type="ORF">KP509_27G070600</name>
</gene>
<evidence type="ECO:0000256" key="3">
    <source>
        <dbReference type="PROSITE-ProRule" id="PRU00708"/>
    </source>
</evidence>
<dbReference type="Proteomes" id="UP000825935">
    <property type="component" value="Chromosome 27"/>
</dbReference>